<dbReference type="AlphaFoldDB" id="A0AAE1EVB0"/>
<reference evidence="2" key="1">
    <citation type="submission" date="2023-10" db="EMBL/GenBank/DDBJ databases">
        <title>Genome assemblies of two species of porcelain crab, Petrolisthes cinctipes and Petrolisthes manimaculis (Anomura: Porcellanidae).</title>
        <authorList>
            <person name="Angst P."/>
        </authorList>
    </citation>
    <scope>NUCLEOTIDE SEQUENCE</scope>
    <source>
        <strain evidence="2">PB745_01</strain>
        <tissue evidence="2">Gill</tissue>
    </source>
</reference>
<organism evidence="2 3">
    <name type="scientific">Petrolisthes cinctipes</name>
    <name type="common">Flat porcelain crab</name>
    <dbReference type="NCBI Taxonomy" id="88211"/>
    <lineage>
        <taxon>Eukaryota</taxon>
        <taxon>Metazoa</taxon>
        <taxon>Ecdysozoa</taxon>
        <taxon>Arthropoda</taxon>
        <taxon>Crustacea</taxon>
        <taxon>Multicrustacea</taxon>
        <taxon>Malacostraca</taxon>
        <taxon>Eumalacostraca</taxon>
        <taxon>Eucarida</taxon>
        <taxon>Decapoda</taxon>
        <taxon>Pleocyemata</taxon>
        <taxon>Anomura</taxon>
        <taxon>Galatheoidea</taxon>
        <taxon>Porcellanidae</taxon>
        <taxon>Petrolisthes</taxon>
    </lineage>
</organism>
<gene>
    <name evidence="2" type="ORF">Pcinc_031959</name>
</gene>
<dbReference type="EMBL" id="JAWQEG010004310">
    <property type="protein sequence ID" value="KAK3862152.1"/>
    <property type="molecule type" value="Genomic_DNA"/>
</dbReference>
<feature type="compositionally biased region" description="Low complexity" evidence="1">
    <location>
        <begin position="17"/>
        <end position="31"/>
    </location>
</feature>
<keyword evidence="3" id="KW-1185">Reference proteome</keyword>
<proteinExistence type="predicted"/>
<sequence length="153" mass="16733">MVEQNGRSSGNTQRLVLASDPSPHLASPPASPLSQPCRLPFPPSSPPYQLLLLTTCLIYLTTNHGVSCLTICLTTSHHPAIPLSFPASHLYMFTHHSNSHTSSPYIYSLISPHSDLPCQPPLTSFPPTLISPNLPLSFPTSQLRQCDPIHYRS</sequence>
<protein>
    <submittedName>
        <fullName evidence="2">Uncharacterized protein</fullName>
    </submittedName>
</protein>
<evidence type="ECO:0000313" key="2">
    <source>
        <dbReference type="EMBL" id="KAK3862152.1"/>
    </source>
</evidence>
<name>A0AAE1EVB0_PETCI</name>
<feature type="compositionally biased region" description="Polar residues" evidence="1">
    <location>
        <begin position="1"/>
        <end position="14"/>
    </location>
</feature>
<dbReference type="Proteomes" id="UP001286313">
    <property type="component" value="Unassembled WGS sequence"/>
</dbReference>
<comment type="caution">
    <text evidence="2">The sequence shown here is derived from an EMBL/GenBank/DDBJ whole genome shotgun (WGS) entry which is preliminary data.</text>
</comment>
<evidence type="ECO:0000313" key="3">
    <source>
        <dbReference type="Proteomes" id="UP001286313"/>
    </source>
</evidence>
<evidence type="ECO:0000256" key="1">
    <source>
        <dbReference type="SAM" id="MobiDB-lite"/>
    </source>
</evidence>
<accession>A0AAE1EVB0</accession>
<feature type="region of interest" description="Disordered" evidence="1">
    <location>
        <begin position="1"/>
        <end position="31"/>
    </location>
</feature>